<dbReference type="PANTHER" id="PTHR42811">
    <property type="entry name" value="SERINE ACETYLTRANSFERASE"/>
    <property type="match status" value="1"/>
</dbReference>
<accession>A3XNW4</accession>
<evidence type="ECO:0000256" key="1">
    <source>
        <dbReference type="ARBA" id="ARBA00022605"/>
    </source>
</evidence>
<dbReference type="CDD" id="cd03354">
    <property type="entry name" value="LbH_SAT"/>
    <property type="match status" value="1"/>
</dbReference>
<evidence type="ECO:0000313" key="4">
    <source>
        <dbReference type="EMBL" id="EAQ48756.1"/>
    </source>
</evidence>
<dbReference type="InterPro" id="IPR042122">
    <property type="entry name" value="Ser_AcTrfase_N_sf"/>
</dbReference>
<dbReference type="Gene3D" id="1.10.3130.10">
    <property type="entry name" value="serine acetyltransferase, domain 1"/>
    <property type="match status" value="1"/>
</dbReference>
<keyword evidence="1" id="KW-0028">Amino-acid biosynthesis</keyword>
<dbReference type="STRING" id="398720.MED217_09415"/>
<dbReference type="InterPro" id="IPR045304">
    <property type="entry name" value="LbH_SAT"/>
</dbReference>
<dbReference type="EMBL" id="AANC01000007">
    <property type="protein sequence ID" value="EAQ48756.1"/>
    <property type="molecule type" value="Genomic_DNA"/>
</dbReference>
<dbReference type="Gene3D" id="2.160.10.10">
    <property type="entry name" value="Hexapeptide repeat proteins"/>
    <property type="match status" value="1"/>
</dbReference>
<dbReference type="Proteomes" id="UP000001601">
    <property type="component" value="Unassembled WGS sequence"/>
</dbReference>
<dbReference type="SUPFAM" id="SSF51161">
    <property type="entry name" value="Trimeric LpxA-like enzymes"/>
    <property type="match status" value="1"/>
</dbReference>
<dbReference type="NCBIfam" id="NF041874">
    <property type="entry name" value="EPS_EpsC"/>
    <property type="match status" value="1"/>
</dbReference>
<evidence type="ECO:0000256" key="2">
    <source>
        <dbReference type="ARBA" id="ARBA00022679"/>
    </source>
</evidence>
<dbReference type="GO" id="GO:0008652">
    <property type="term" value="P:amino acid biosynthetic process"/>
    <property type="evidence" value="ECO:0007669"/>
    <property type="project" value="UniProtKB-KW"/>
</dbReference>
<keyword evidence="2 4" id="KW-0808">Transferase</keyword>
<comment type="caution">
    <text evidence="4">The sequence shown here is derived from an EMBL/GenBank/DDBJ whole genome shotgun (WGS) entry which is preliminary data.</text>
</comment>
<dbReference type="GO" id="GO:0016746">
    <property type="term" value="F:acyltransferase activity"/>
    <property type="evidence" value="ECO:0007669"/>
    <property type="project" value="UniProtKB-KW"/>
</dbReference>
<dbReference type="InterPro" id="IPR053376">
    <property type="entry name" value="Serine_acetyltransferase"/>
</dbReference>
<organism evidence="4 5">
    <name type="scientific">Leeuwenhoekiella blandensis (strain CECT 7118 / CCUG 51940 / KCTC 22103 / MED217)</name>
    <name type="common">Flavobacterium sp. (strain MED217)</name>
    <dbReference type="NCBI Taxonomy" id="398720"/>
    <lineage>
        <taxon>Bacteria</taxon>
        <taxon>Pseudomonadati</taxon>
        <taxon>Bacteroidota</taxon>
        <taxon>Flavobacteriia</taxon>
        <taxon>Flavobacteriales</taxon>
        <taxon>Flavobacteriaceae</taxon>
        <taxon>Leeuwenhoekiella</taxon>
    </lineage>
</organism>
<dbReference type="AlphaFoldDB" id="A3XNW4"/>
<dbReference type="eggNOG" id="COG1045">
    <property type="taxonomic scope" value="Bacteria"/>
</dbReference>
<proteinExistence type="predicted"/>
<evidence type="ECO:0000313" key="5">
    <source>
        <dbReference type="Proteomes" id="UP000001601"/>
    </source>
</evidence>
<dbReference type="InterPro" id="IPR011004">
    <property type="entry name" value="Trimer_LpxA-like_sf"/>
</dbReference>
<keyword evidence="5" id="KW-1185">Reference proteome</keyword>
<evidence type="ECO:0000256" key="3">
    <source>
        <dbReference type="ARBA" id="ARBA00023315"/>
    </source>
</evidence>
<keyword evidence="3" id="KW-0012">Acyltransferase</keyword>
<reference evidence="4 5" key="1">
    <citation type="journal article" date="2007" name="Nature">
        <title>Light stimulates growth of proteorhodopsin-containing marine Flavobacteria.</title>
        <authorList>
            <person name="Gomez-Consarnau L."/>
            <person name="Gonzalez J.M."/>
            <person name="Coll-Llado M."/>
            <person name="Gourdon P."/>
            <person name="Pascher T."/>
            <person name="Neutze R."/>
            <person name="Pedros-Alio C."/>
            <person name="Pinhassi J."/>
        </authorList>
    </citation>
    <scope>NUCLEOTIDE SEQUENCE [LARGE SCALE GENOMIC DNA]</scope>
    <source>
        <strain evidence="4 5">MED217</strain>
    </source>
</reference>
<name>A3XNW4_LEEBM</name>
<gene>
    <name evidence="4" type="ORF">MED217_09415</name>
</gene>
<sequence length="264" mass="29819">MINKDKIVNQIKEHKQNANLNFRLKTDTQRFTKELFATLFNFPNDLDEDLDRLERLFENLVELACWDIDKKCSKVWDEYVAELPEVLRKLNLDAEAIFNNDPAAASIEEVYLAYPGFYAIAIYRLSHALYKKGFPIVPRLMTEYAHHVTGVDINPGAEIGEYFFMDHATGIVIGETAVIKDHVKLYQGVTLGALSVAKDLQAVKRHPTIEENVTIYANATILGGDTTIGANSIIGGNVWLTKSVPPYSLVSHKPEILIRELEQK</sequence>
<protein>
    <submittedName>
        <fullName evidence="4">Serine acetyltransferase, plasmid</fullName>
    </submittedName>
</protein>
<dbReference type="HOGENOM" id="CLU_051638_1_1_10"/>